<dbReference type="EMBL" id="CP094529">
    <property type="protein sequence ID" value="UOE37026.1"/>
    <property type="molecule type" value="Genomic_DNA"/>
</dbReference>
<evidence type="ECO:0000313" key="1">
    <source>
        <dbReference type="EMBL" id="UOE37026.1"/>
    </source>
</evidence>
<dbReference type="Proteomes" id="UP000831068">
    <property type="component" value="Chromosome"/>
</dbReference>
<evidence type="ECO:0000313" key="2">
    <source>
        <dbReference type="Proteomes" id="UP000831068"/>
    </source>
</evidence>
<accession>A0ABY4BD09</accession>
<sequence>MNYNNFIEIENDNYQDEIMQEFVSRNGFNVDDIFDFRGKVFLTKEIALNIKNGMCNINLYVEFVAFQKDLESINILKEGN</sequence>
<organism evidence="1 2">
    <name type="scientific">Chryseobacterium oryzae</name>
    <dbReference type="NCBI Taxonomy" id="2929799"/>
    <lineage>
        <taxon>Bacteria</taxon>
        <taxon>Pseudomonadati</taxon>
        <taxon>Bacteroidota</taxon>
        <taxon>Flavobacteriia</taxon>
        <taxon>Flavobacteriales</taxon>
        <taxon>Weeksellaceae</taxon>
        <taxon>Chryseobacterium group</taxon>
        <taxon>Chryseobacterium</taxon>
    </lineage>
</organism>
<gene>
    <name evidence="1" type="ORF">MTP08_08070</name>
</gene>
<protein>
    <submittedName>
        <fullName evidence="1">Uncharacterized protein</fullName>
    </submittedName>
</protein>
<reference evidence="1 2" key="1">
    <citation type="submission" date="2022-03" db="EMBL/GenBank/DDBJ databases">
        <title>Chryseobacterium sp. isolated from the Andong Sikhe.</title>
        <authorList>
            <person name="Won M."/>
            <person name="Kim S.-J."/>
            <person name="Kwon S.-W."/>
        </authorList>
    </citation>
    <scope>NUCLEOTIDE SEQUENCE [LARGE SCALE GENOMIC DNA]</scope>
    <source>
        <strain evidence="1 2">ADR-1</strain>
    </source>
</reference>
<dbReference type="RefSeq" id="WP_243575538.1">
    <property type="nucleotide sequence ID" value="NZ_CP094529.1"/>
</dbReference>
<keyword evidence="2" id="KW-1185">Reference proteome</keyword>
<name>A0ABY4BD09_9FLAO</name>
<proteinExistence type="predicted"/>